<feature type="transmembrane region" description="Helical" evidence="1">
    <location>
        <begin position="218"/>
        <end position="241"/>
    </location>
</feature>
<dbReference type="AlphaFoldDB" id="K1YDJ2"/>
<sequence length="284" mass="31910">MSAYLFKLFGFVIFSVFILAQYYSVGFHNESGTGYGPYLITLAIAYATYKFFTLTSKKDKVTFSPLSIALYAILHLFILCFVYFSLTGGANGGFVLFFKIFGYLLLPAMLTLIVYSLGKKVIHRFVPSFEQEEMAFRFLLSLGFGFVLFLTALTIVGSLGQYNILAVIGLLLVSGVIAYKEIIESLASLWSYKIELPNHKPNGSFFEQVNLPLLSTEILFMILTFLISVNFINIIRPMPIGWDDLGVYMNYPQIMANNGEIAKWVGMMAWQTLTGIGFMFHSAP</sequence>
<comment type="caution">
    <text evidence="2">The sequence shown here is derived from an EMBL/GenBank/DDBJ whole genome shotgun (WGS) entry which is preliminary data.</text>
</comment>
<accession>K1YDJ2</accession>
<feature type="non-terminal residue" evidence="2">
    <location>
        <position position="284"/>
    </location>
</feature>
<reference evidence="2" key="1">
    <citation type="journal article" date="2012" name="Science">
        <title>Fermentation, hydrogen, and sulfur metabolism in multiple uncultivated bacterial phyla.</title>
        <authorList>
            <person name="Wrighton K.C."/>
            <person name="Thomas B.C."/>
            <person name="Sharon I."/>
            <person name="Miller C.S."/>
            <person name="Castelle C.J."/>
            <person name="VerBerkmoes N.C."/>
            <person name="Wilkins M.J."/>
            <person name="Hettich R.L."/>
            <person name="Lipton M.S."/>
            <person name="Williams K.H."/>
            <person name="Long P.E."/>
            <person name="Banfield J.F."/>
        </authorList>
    </citation>
    <scope>NUCLEOTIDE SEQUENCE [LARGE SCALE GENOMIC DNA]</scope>
</reference>
<organism evidence="2">
    <name type="scientific">uncultured bacterium</name>
    <name type="common">gcode 4</name>
    <dbReference type="NCBI Taxonomy" id="1234023"/>
    <lineage>
        <taxon>Bacteria</taxon>
        <taxon>environmental samples</taxon>
    </lineage>
</organism>
<evidence type="ECO:0000256" key="1">
    <source>
        <dbReference type="SAM" id="Phobius"/>
    </source>
</evidence>
<keyword evidence="1" id="KW-1133">Transmembrane helix</keyword>
<proteinExistence type="predicted"/>
<name>K1YDJ2_9BACT</name>
<feature type="transmembrane region" description="Helical" evidence="1">
    <location>
        <begin position="162"/>
        <end position="179"/>
    </location>
</feature>
<feature type="transmembrane region" description="Helical" evidence="1">
    <location>
        <begin position="64"/>
        <end position="84"/>
    </location>
</feature>
<feature type="transmembrane region" description="Helical" evidence="1">
    <location>
        <begin position="35"/>
        <end position="52"/>
    </location>
</feature>
<gene>
    <name evidence="2" type="ORF">ACD_78C00092G0002</name>
</gene>
<dbReference type="EMBL" id="AMFJ01034092">
    <property type="protein sequence ID" value="EKD30313.1"/>
    <property type="molecule type" value="Genomic_DNA"/>
</dbReference>
<feature type="transmembrane region" description="Helical" evidence="1">
    <location>
        <begin position="5"/>
        <end position="23"/>
    </location>
</feature>
<feature type="transmembrane region" description="Helical" evidence="1">
    <location>
        <begin position="138"/>
        <end position="156"/>
    </location>
</feature>
<feature type="transmembrane region" description="Helical" evidence="1">
    <location>
        <begin position="96"/>
        <end position="117"/>
    </location>
</feature>
<keyword evidence="1" id="KW-0812">Transmembrane</keyword>
<evidence type="ECO:0000313" key="2">
    <source>
        <dbReference type="EMBL" id="EKD30313.1"/>
    </source>
</evidence>
<keyword evidence="1" id="KW-0472">Membrane</keyword>
<protein>
    <submittedName>
        <fullName evidence="2">Uncharacterized protein</fullName>
    </submittedName>
</protein>